<dbReference type="InterPro" id="IPR036388">
    <property type="entry name" value="WH-like_DNA-bd_sf"/>
</dbReference>
<evidence type="ECO:0000313" key="8">
    <source>
        <dbReference type="Proteomes" id="UP000192678"/>
    </source>
</evidence>
<dbReference type="PANTHER" id="PTHR43133:SF46">
    <property type="entry name" value="RNA POLYMERASE SIGMA-70 FACTOR ECF SUBFAMILY"/>
    <property type="match status" value="1"/>
</dbReference>
<dbReference type="InterPro" id="IPR014327">
    <property type="entry name" value="RNA_pol_sigma70_bacteroid"/>
</dbReference>
<keyword evidence="8" id="KW-1185">Reference proteome</keyword>
<dbReference type="GO" id="GO:0003677">
    <property type="term" value="F:DNA binding"/>
    <property type="evidence" value="ECO:0007669"/>
    <property type="project" value="InterPro"/>
</dbReference>
<feature type="domain" description="RNA polymerase sigma-70 region 2" evidence="5">
    <location>
        <begin position="28"/>
        <end position="88"/>
    </location>
</feature>
<dbReference type="InterPro" id="IPR013324">
    <property type="entry name" value="RNA_pol_sigma_r3/r4-like"/>
</dbReference>
<dbReference type="Gene3D" id="1.10.10.10">
    <property type="entry name" value="Winged helix-like DNA-binding domain superfamily/Winged helix DNA-binding domain"/>
    <property type="match status" value="1"/>
</dbReference>
<dbReference type="SUPFAM" id="SSF88946">
    <property type="entry name" value="Sigma2 domain of RNA polymerase sigma factors"/>
    <property type="match status" value="1"/>
</dbReference>
<keyword evidence="4" id="KW-0804">Transcription</keyword>
<dbReference type="GO" id="GO:0006352">
    <property type="term" value="P:DNA-templated transcription initiation"/>
    <property type="evidence" value="ECO:0007669"/>
    <property type="project" value="InterPro"/>
</dbReference>
<name>A0A1W2DSR5_9SPHI</name>
<dbReference type="InterPro" id="IPR013325">
    <property type="entry name" value="RNA_pol_sigma_r2"/>
</dbReference>
<proteinExistence type="inferred from homology"/>
<evidence type="ECO:0000259" key="5">
    <source>
        <dbReference type="Pfam" id="PF04542"/>
    </source>
</evidence>
<dbReference type="EMBL" id="FWYB01000008">
    <property type="protein sequence ID" value="SMD00459.1"/>
    <property type="molecule type" value="Genomic_DNA"/>
</dbReference>
<dbReference type="Proteomes" id="UP000192678">
    <property type="component" value="Unassembled WGS sequence"/>
</dbReference>
<dbReference type="GO" id="GO:0016987">
    <property type="term" value="F:sigma factor activity"/>
    <property type="evidence" value="ECO:0007669"/>
    <property type="project" value="UniProtKB-KW"/>
</dbReference>
<dbReference type="Pfam" id="PF04542">
    <property type="entry name" value="Sigma70_r2"/>
    <property type="match status" value="1"/>
</dbReference>
<sequence>MQRYDKYTDSQLAGLLKKGDRDAFTAIYERFFGVLYIHAFNRLKNKDEAKDAIQDLFIRLWNKRDSVDFTNLSNYLYTAVRNAVMNVISHKAVESKYISALPQSIVIADCITDHRLRERQLSEIISKEIELLPPKMREVFQLSRFHNLSHKEIAEQLGISEQSVRSHVKNALKILRVRLGLVLYLVLLISR</sequence>
<evidence type="ECO:0000259" key="6">
    <source>
        <dbReference type="Pfam" id="PF08281"/>
    </source>
</evidence>
<dbReference type="InterPro" id="IPR013249">
    <property type="entry name" value="RNA_pol_sigma70_r4_t2"/>
</dbReference>
<accession>A0A1W2DSR5</accession>
<dbReference type="OrthoDB" id="659569at2"/>
<dbReference type="AlphaFoldDB" id="A0A1W2DSR5"/>
<evidence type="ECO:0000256" key="3">
    <source>
        <dbReference type="ARBA" id="ARBA00023082"/>
    </source>
</evidence>
<evidence type="ECO:0000256" key="1">
    <source>
        <dbReference type="ARBA" id="ARBA00010641"/>
    </source>
</evidence>
<keyword evidence="3" id="KW-0731">Sigma factor</keyword>
<dbReference type="InterPro" id="IPR039425">
    <property type="entry name" value="RNA_pol_sigma-70-like"/>
</dbReference>
<dbReference type="NCBIfam" id="TIGR02985">
    <property type="entry name" value="Sig70_bacteroi1"/>
    <property type="match status" value="1"/>
</dbReference>
<dbReference type="InterPro" id="IPR014284">
    <property type="entry name" value="RNA_pol_sigma-70_dom"/>
</dbReference>
<gene>
    <name evidence="7" type="ORF">SAMN04488101_10836</name>
</gene>
<dbReference type="NCBIfam" id="TIGR02937">
    <property type="entry name" value="sigma70-ECF"/>
    <property type="match status" value="1"/>
</dbReference>
<organism evidence="7 8">
    <name type="scientific">Pedobacter nyackensis</name>
    <dbReference type="NCBI Taxonomy" id="475255"/>
    <lineage>
        <taxon>Bacteria</taxon>
        <taxon>Pseudomonadati</taxon>
        <taxon>Bacteroidota</taxon>
        <taxon>Sphingobacteriia</taxon>
        <taxon>Sphingobacteriales</taxon>
        <taxon>Sphingobacteriaceae</taxon>
        <taxon>Pedobacter</taxon>
    </lineage>
</organism>
<protein>
    <submittedName>
        <fullName evidence="7">RNA polymerase sigma-70 factor, ECF subfamily</fullName>
    </submittedName>
</protein>
<dbReference type="SUPFAM" id="SSF88659">
    <property type="entry name" value="Sigma3 and sigma4 domains of RNA polymerase sigma factors"/>
    <property type="match status" value="1"/>
</dbReference>
<dbReference type="Gene3D" id="1.10.1740.10">
    <property type="match status" value="1"/>
</dbReference>
<reference evidence="7 8" key="1">
    <citation type="submission" date="2017-04" db="EMBL/GenBank/DDBJ databases">
        <authorList>
            <person name="Afonso C.L."/>
            <person name="Miller P.J."/>
            <person name="Scott M.A."/>
            <person name="Spackman E."/>
            <person name="Goraichik I."/>
            <person name="Dimitrov K.M."/>
            <person name="Suarez D.L."/>
            <person name="Swayne D.E."/>
        </authorList>
    </citation>
    <scope>NUCLEOTIDE SEQUENCE [LARGE SCALE GENOMIC DNA]</scope>
    <source>
        <strain evidence="7 8">DSM 19625</strain>
    </source>
</reference>
<dbReference type="CDD" id="cd06171">
    <property type="entry name" value="Sigma70_r4"/>
    <property type="match status" value="1"/>
</dbReference>
<dbReference type="InterPro" id="IPR007627">
    <property type="entry name" value="RNA_pol_sigma70_r2"/>
</dbReference>
<keyword evidence="2" id="KW-0805">Transcription regulation</keyword>
<dbReference type="Pfam" id="PF08281">
    <property type="entry name" value="Sigma70_r4_2"/>
    <property type="match status" value="1"/>
</dbReference>
<dbReference type="RefSeq" id="WP_084290149.1">
    <property type="nucleotide sequence ID" value="NZ_FWYB01000008.1"/>
</dbReference>
<comment type="similarity">
    <text evidence="1">Belongs to the sigma-70 factor family. ECF subfamily.</text>
</comment>
<feature type="domain" description="RNA polymerase sigma factor 70 region 4 type 2" evidence="6">
    <location>
        <begin position="123"/>
        <end position="174"/>
    </location>
</feature>
<evidence type="ECO:0000256" key="2">
    <source>
        <dbReference type="ARBA" id="ARBA00023015"/>
    </source>
</evidence>
<dbReference type="PANTHER" id="PTHR43133">
    <property type="entry name" value="RNA POLYMERASE ECF-TYPE SIGMA FACTO"/>
    <property type="match status" value="1"/>
</dbReference>
<evidence type="ECO:0000256" key="4">
    <source>
        <dbReference type="ARBA" id="ARBA00023163"/>
    </source>
</evidence>
<evidence type="ECO:0000313" key="7">
    <source>
        <dbReference type="EMBL" id="SMD00459.1"/>
    </source>
</evidence>
<dbReference type="STRING" id="475255.SAMN04488101_10836"/>